<name>A0AA48L2V4_9TREE</name>
<feature type="compositionally biased region" description="Polar residues" evidence="1">
    <location>
        <begin position="66"/>
        <end position="75"/>
    </location>
</feature>
<proteinExistence type="predicted"/>
<evidence type="ECO:0000256" key="1">
    <source>
        <dbReference type="SAM" id="MobiDB-lite"/>
    </source>
</evidence>
<reference evidence="2" key="1">
    <citation type="journal article" date="2023" name="BMC Genomics">
        <title>Chromosome-level genome assemblies of Cutaneotrichosporon spp. (Trichosporonales, Basidiomycota) reveal imbalanced evolution between nucleotide sequences and chromosome synteny.</title>
        <authorList>
            <person name="Kobayashi Y."/>
            <person name="Kayamori A."/>
            <person name="Aoki K."/>
            <person name="Shiwa Y."/>
            <person name="Matsutani M."/>
            <person name="Fujita N."/>
            <person name="Sugita T."/>
            <person name="Iwasaki W."/>
            <person name="Tanaka N."/>
            <person name="Takashima M."/>
        </authorList>
    </citation>
    <scope>NUCLEOTIDE SEQUENCE</scope>
    <source>
        <strain evidence="2">HIS019</strain>
    </source>
</reference>
<dbReference type="KEGG" id="ccac:CcaHIS019_0308280"/>
<gene>
    <name evidence="2" type="ORF">CcaverHIS019_0308280</name>
</gene>
<dbReference type="AlphaFoldDB" id="A0AA48L2V4"/>
<accession>A0AA48L2V4</accession>
<feature type="region of interest" description="Disordered" evidence="1">
    <location>
        <begin position="1"/>
        <end position="26"/>
    </location>
</feature>
<dbReference type="EMBL" id="AP028214">
    <property type="protein sequence ID" value="BEI90758.1"/>
    <property type="molecule type" value="Genomic_DNA"/>
</dbReference>
<feature type="region of interest" description="Disordered" evidence="1">
    <location>
        <begin position="55"/>
        <end position="87"/>
    </location>
</feature>
<dbReference type="GeneID" id="85494628"/>
<sequence>MLPHNLSEEELLVTPATSRPSSPRIVGDEALGLPPLGQELDFDFDGLHMAGKRSQAALRSELGPASQPTHRSSLYPTPHRTSRPAPQITPSLYGPLVEPPMEGPTVVLRPTVQLPVQLLDSWPGPPNEISHVFFLAGVLTNKQWEVFQREVAGSVARMVAAGPVAAQVTVTRAHVNRRVLGYDTVWTDICVHADARVAYLRIETCLLDVLPLCGIENPQDGLVRRDV</sequence>
<protein>
    <submittedName>
        <fullName evidence="2">Uncharacterized protein</fullName>
    </submittedName>
</protein>
<dbReference type="RefSeq" id="XP_060456023.1">
    <property type="nucleotide sequence ID" value="XM_060599317.1"/>
</dbReference>
<organism evidence="2 3">
    <name type="scientific">Cutaneotrichosporon cavernicola</name>
    <dbReference type="NCBI Taxonomy" id="279322"/>
    <lineage>
        <taxon>Eukaryota</taxon>
        <taxon>Fungi</taxon>
        <taxon>Dikarya</taxon>
        <taxon>Basidiomycota</taxon>
        <taxon>Agaricomycotina</taxon>
        <taxon>Tremellomycetes</taxon>
        <taxon>Trichosporonales</taxon>
        <taxon>Trichosporonaceae</taxon>
        <taxon>Cutaneotrichosporon</taxon>
    </lineage>
</organism>
<dbReference type="Proteomes" id="UP001233271">
    <property type="component" value="Chromosome 3"/>
</dbReference>
<evidence type="ECO:0000313" key="2">
    <source>
        <dbReference type="EMBL" id="BEI90758.1"/>
    </source>
</evidence>
<keyword evidence="3" id="KW-1185">Reference proteome</keyword>
<evidence type="ECO:0000313" key="3">
    <source>
        <dbReference type="Proteomes" id="UP001233271"/>
    </source>
</evidence>